<sequence length="181" mass="20358">MEERQWRAIESCDSGSDGVFFYGVRTTGIFCRPSCKSRTPKRENVSVFATAEDAMAQGFRACKRCRPEEAVWRGAGGDAAAQVQALIEKRFGEGLSLDVLADELKMSPHHLHRMFKRETGQTPGEFLLDVRMREAKRLLRETEWSVTDVAGQVGFVNLSHFSTVFHSRTGQTPTQYRGGRP</sequence>
<keyword evidence="2" id="KW-0489">Methyltransferase</keyword>
<evidence type="ECO:0000259" key="12">
    <source>
        <dbReference type="PROSITE" id="PS01124"/>
    </source>
</evidence>
<comment type="cofactor">
    <cofactor evidence="1">
        <name>Zn(2+)</name>
        <dbReference type="ChEBI" id="CHEBI:29105"/>
    </cofactor>
</comment>
<accession>A0A074LWS3</accession>
<dbReference type="Pfam" id="PF12833">
    <property type="entry name" value="HTH_18"/>
    <property type="match status" value="1"/>
</dbReference>
<dbReference type="OrthoDB" id="9802228at2"/>
<evidence type="ECO:0000256" key="1">
    <source>
        <dbReference type="ARBA" id="ARBA00001947"/>
    </source>
</evidence>
<dbReference type="PANTHER" id="PTHR43280:SF2">
    <property type="entry name" value="HTH-TYPE TRANSCRIPTIONAL REGULATOR EXSA"/>
    <property type="match status" value="1"/>
</dbReference>
<keyword evidence="4" id="KW-0479">Metal-binding</keyword>
<keyword evidence="10" id="KW-0804">Transcription</keyword>
<organism evidence="13 14">
    <name type="scientific">Tumebacillus flagellatus</name>
    <dbReference type="NCBI Taxonomy" id="1157490"/>
    <lineage>
        <taxon>Bacteria</taxon>
        <taxon>Bacillati</taxon>
        <taxon>Bacillota</taxon>
        <taxon>Bacilli</taxon>
        <taxon>Bacillales</taxon>
        <taxon>Alicyclobacillaceae</taxon>
        <taxon>Tumebacillus</taxon>
    </lineage>
</organism>
<keyword evidence="3" id="KW-0808">Transferase</keyword>
<dbReference type="GO" id="GO:0008168">
    <property type="term" value="F:methyltransferase activity"/>
    <property type="evidence" value="ECO:0007669"/>
    <property type="project" value="UniProtKB-KW"/>
</dbReference>
<proteinExistence type="predicted"/>
<dbReference type="PIRSF" id="PIRSF000408">
    <property type="entry name" value="Alkyltransferas_AdaA"/>
    <property type="match status" value="1"/>
</dbReference>
<protein>
    <recommendedName>
        <fullName evidence="12">HTH araC/xylS-type domain-containing protein</fullName>
    </recommendedName>
</protein>
<evidence type="ECO:0000256" key="11">
    <source>
        <dbReference type="ARBA" id="ARBA00023204"/>
    </source>
</evidence>
<keyword evidence="7" id="KW-0805">Transcription regulation</keyword>
<evidence type="ECO:0000256" key="6">
    <source>
        <dbReference type="ARBA" id="ARBA00022833"/>
    </source>
</evidence>
<evidence type="ECO:0000256" key="7">
    <source>
        <dbReference type="ARBA" id="ARBA00023015"/>
    </source>
</evidence>
<dbReference type="Gene3D" id="3.40.10.10">
    <property type="entry name" value="DNA Methylphosphotriester Repair Domain"/>
    <property type="match status" value="1"/>
</dbReference>
<dbReference type="GO" id="GO:0003700">
    <property type="term" value="F:DNA-binding transcription factor activity"/>
    <property type="evidence" value="ECO:0007669"/>
    <property type="project" value="InterPro"/>
</dbReference>
<dbReference type="EMBL" id="JMIR01000001">
    <property type="protein sequence ID" value="KEO85070.1"/>
    <property type="molecule type" value="Genomic_DNA"/>
</dbReference>
<dbReference type="FunFam" id="3.40.10.10:FF:000001">
    <property type="entry name" value="DNA-3-methyladenine glycosylase 2"/>
    <property type="match status" value="1"/>
</dbReference>
<dbReference type="PRINTS" id="PR00032">
    <property type="entry name" value="HTHARAC"/>
</dbReference>
<name>A0A074LWS3_9BACL</name>
<reference evidence="13 14" key="1">
    <citation type="journal article" date="2013" name="Int. J. Syst. Evol. Microbiol.">
        <title>Tumebacillus flagellatus sp. nov., an alpha-amylase/pullulanase-producing bacterium isolated from cassava wastewater.</title>
        <authorList>
            <person name="Wang Q."/>
            <person name="Xie N."/>
            <person name="Qin Y."/>
            <person name="Shen N."/>
            <person name="Zhu J."/>
            <person name="Mi H."/>
            <person name="Huang R."/>
        </authorList>
    </citation>
    <scope>NUCLEOTIDE SEQUENCE [LARGE SCALE GENOMIC DNA]</scope>
    <source>
        <strain evidence="13 14">GST4</strain>
    </source>
</reference>
<feature type="domain" description="HTH araC/xylS-type" evidence="12">
    <location>
        <begin position="81"/>
        <end position="179"/>
    </location>
</feature>
<dbReference type="SMART" id="SM00342">
    <property type="entry name" value="HTH_ARAC"/>
    <property type="match status" value="1"/>
</dbReference>
<dbReference type="eggNOG" id="COG2169">
    <property type="taxonomic scope" value="Bacteria"/>
</dbReference>
<dbReference type="GO" id="GO:0043565">
    <property type="term" value="F:sequence-specific DNA binding"/>
    <property type="evidence" value="ECO:0007669"/>
    <property type="project" value="InterPro"/>
</dbReference>
<keyword evidence="6" id="KW-0862">Zinc</keyword>
<evidence type="ECO:0000256" key="5">
    <source>
        <dbReference type="ARBA" id="ARBA00022763"/>
    </source>
</evidence>
<dbReference type="RefSeq" id="WP_038083253.1">
    <property type="nucleotide sequence ID" value="NZ_JMIR01000001.1"/>
</dbReference>
<dbReference type="Pfam" id="PF02805">
    <property type="entry name" value="Ada_Zn_binding"/>
    <property type="match status" value="1"/>
</dbReference>
<evidence type="ECO:0000256" key="9">
    <source>
        <dbReference type="ARBA" id="ARBA00023159"/>
    </source>
</evidence>
<keyword evidence="14" id="KW-1185">Reference proteome</keyword>
<dbReference type="PANTHER" id="PTHR43280">
    <property type="entry name" value="ARAC-FAMILY TRANSCRIPTIONAL REGULATOR"/>
    <property type="match status" value="1"/>
</dbReference>
<evidence type="ECO:0000256" key="10">
    <source>
        <dbReference type="ARBA" id="ARBA00023163"/>
    </source>
</evidence>
<dbReference type="InterPro" id="IPR020449">
    <property type="entry name" value="Tscrpt_reg_AraC-type_HTH"/>
</dbReference>
<dbReference type="SUPFAM" id="SSF57884">
    <property type="entry name" value="Ada DNA repair protein, N-terminal domain (N-Ada 10)"/>
    <property type="match status" value="1"/>
</dbReference>
<keyword evidence="8" id="KW-0238">DNA-binding</keyword>
<comment type="caution">
    <text evidence="13">The sequence shown here is derived from an EMBL/GenBank/DDBJ whole genome shotgun (WGS) entry which is preliminary data.</text>
</comment>
<dbReference type="STRING" id="1157490.EL26_00455"/>
<evidence type="ECO:0000256" key="4">
    <source>
        <dbReference type="ARBA" id="ARBA00022723"/>
    </source>
</evidence>
<dbReference type="InterPro" id="IPR035451">
    <property type="entry name" value="Ada-like_dom_sf"/>
</dbReference>
<keyword evidence="9" id="KW-0010">Activator</keyword>
<dbReference type="Gene3D" id="1.10.10.60">
    <property type="entry name" value="Homeodomain-like"/>
    <property type="match status" value="2"/>
</dbReference>
<dbReference type="Proteomes" id="UP000027931">
    <property type="component" value="Unassembled WGS sequence"/>
</dbReference>
<dbReference type="InterPro" id="IPR009057">
    <property type="entry name" value="Homeodomain-like_sf"/>
</dbReference>
<evidence type="ECO:0000256" key="2">
    <source>
        <dbReference type="ARBA" id="ARBA00022603"/>
    </source>
</evidence>
<dbReference type="SUPFAM" id="SSF46689">
    <property type="entry name" value="Homeodomain-like"/>
    <property type="match status" value="2"/>
</dbReference>
<dbReference type="GO" id="GO:0032259">
    <property type="term" value="P:methylation"/>
    <property type="evidence" value="ECO:0007669"/>
    <property type="project" value="UniProtKB-KW"/>
</dbReference>
<evidence type="ECO:0000313" key="13">
    <source>
        <dbReference type="EMBL" id="KEO85070.1"/>
    </source>
</evidence>
<dbReference type="InterPro" id="IPR016220">
    <property type="entry name" value="Me-P-triester_DNA_alkyl-Trfase"/>
</dbReference>
<evidence type="ECO:0000313" key="14">
    <source>
        <dbReference type="Proteomes" id="UP000027931"/>
    </source>
</evidence>
<dbReference type="InterPro" id="IPR018060">
    <property type="entry name" value="HTH_AraC"/>
</dbReference>
<dbReference type="InterPro" id="IPR004026">
    <property type="entry name" value="Ada_DNA_repair_Zn-bd"/>
</dbReference>
<evidence type="ECO:0000256" key="8">
    <source>
        <dbReference type="ARBA" id="ARBA00023125"/>
    </source>
</evidence>
<gene>
    <name evidence="13" type="ORF">EL26_00455</name>
</gene>
<dbReference type="PROSITE" id="PS01124">
    <property type="entry name" value="HTH_ARAC_FAMILY_2"/>
    <property type="match status" value="1"/>
</dbReference>
<keyword evidence="5" id="KW-0227">DNA damage</keyword>
<dbReference type="AlphaFoldDB" id="A0A074LWS3"/>
<keyword evidence="11" id="KW-0234">DNA repair</keyword>
<evidence type="ECO:0000256" key="3">
    <source>
        <dbReference type="ARBA" id="ARBA00022679"/>
    </source>
</evidence>
<dbReference type="GO" id="GO:0006307">
    <property type="term" value="P:DNA alkylation repair"/>
    <property type="evidence" value="ECO:0007669"/>
    <property type="project" value="UniProtKB-ARBA"/>
</dbReference>
<dbReference type="GO" id="GO:0008270">
    <property type="term" value="F:zinc ion binding"/>
    <property type="evidence" value="ECO:0007669"/>
    <property type="project" value="InterPro"/>
</dbReference>